<proteinExistence type="predicted"/>
<gene>
    <name evidence="4" type="ORF">J2S41_002161</name>
</gene>
<organism evidence="4 5">
    <name type="scientific">Catenuloplanes atrovinosus</name>
    <dbReference type="NCBI Taxonomy" id="137266"/>
    <lineage>
        <taxon>Bacteria</taxon>
        <taxon>Bacillati</taxon>
        <taxon>Actinomycetota</taxon>
        <taxon>Actinomycetes</taxon>
        <taxon>Micromonosporales</taxon>
        <taxon>Micromonosporaceae</taxon>
        <taxon>Catenuloplanes</taxon>
    </lineage>
</organism>
<keyword evidence="2" id="KW-0472">Membrane</keyword>
<keyword evidence="2" id="KW-0812">Transmembrane</keyword>
<dbReference type="EMBL" id="JAVDYB010000001">
    <property type="protein sequence ID" value="MDR7275383.1"/>
    <property type="molecule type" value="Genomic_DNA"/>
</dbReference>
<feature type="transmembrane region" description="Helical" evidence="2">
    <location>
        <begin position="126"/>
        <end position="145"/>
    </location>
</feature>
<dbReference type="InterPro" id="IPR005530">
    <property type="entry name" value="SPW"/>
</dbReference>
<feature type="transmembrane region" description="Helical" evidence="2">
    <location>
        <begin position="96"/>
        <end position="114"/>
    </location>
</feature>
<protein>
    <recommendedName>
        <fullName evidence="3">SPW repeat-containing integral membrane domain-containing protein</fullName>
    </recommendedName>
</protein>
<dbReference type="AlphaFoldDB" id="A0AAE4C8V1"/>
<feature type="region of interest" description="Disordered" evidence="1">
    <location>
        <begin position="1"/>
        <end position="32"/>
    </location>
</feature>
<comment type="caution">
    <text evidence="4">The sequence shown here is derived from an EMBL/GenBank/DDBJ whole genome shotgun (WGS) entry which is preliminary data.</text>
</comment>
<evidence type="ECO:0000313" key="5">
    <source>
        <dbReference type="Proteomes" id="UP001183643"/>
    </source>
</evidence>
<evidence type="ECO:0000256" key="1">
    <source>
        <dbReference type="SAM" id="MobiDB-lite"/>
    </source>
</evidence>
<sequence>MQRNVMDNVKGPENRPRPPGHELAEESAPPTYPGPAGGRLSLITDIAVLLAGVWLVAAPFVLGLDGAGRWNTLVTGVLVALLAVVRLGSPPRTSRLGLVHLALGGWLIGSPWLLGYGDDLTAARTGLATGAIIGVLALASAAAGGRSRSVTRD</sequence>
<evidence type="ECO:0000259" key="3">
    <source>
        <dbReference type="Pfam" id="PF03779"/>
    </source>
</evidence>
<keyword evidence="5" id="KW-1185">Reference proteome</keyword>
<name>A0AAE4C8V1_9ACTN</name>
<feature type="domain" description="SPW repeat-containing integral membrane" evidence="3">
    <location>
        <begin position="44"/>
        <end position="138"/>
    </location>
</feature>
<feature type="compositionally biased region" description="Basic and acidic residues" evidence="1">
    <location>
        <begin position="10"/>
        <end position="24"/>
    </location>
</feature>
<reference evidence="4" key="1">
    <citation type="submission" date="2023-07" db="EMBL/GenBank/DDBJ databases">
        <title>Sequencing the genomes of 1000 actinobacteria strains.</title>
        <authorList>
            <person name="Klenk H.-P."/>
        </authorList>
    </citation>
    <scope>NUCLEOTIDE SEQUENCE</scope>
    <source>
        <strain evidence="4">DSM 44707</strain>
    </source>
</reference>
<dbReference type="Pfam" id="PF03779">
    <property type="entry name" value="SPW"/>
    <property type="match status" value="1"/>
</dbReference>
<feature type="transmembrane region" description="Helical" evidence="2">
    <location>
        <begin position="42"/>
        <end position="64"/>
    </location>
</feature>
<feature type="transmembrane region" description="Helical" evidence="2">
    <location>
        <begin position="70"/>
        <end position="89"/>
    </location>
</feature>
<accession>A0AAE4C8V1</accession>
<evidence type="ECO:0000256" key="2">
    <source>
        <dbReference type="SAM" id="Phobius"/>
    </source>
</evidence>
<evidence type="ECO:0000313" key="4">
    <source>
        <dbReference type="EMBL" id="MDR7275383.1"/>
    </source>
</evidence>
<dbReference type="RefSeq" id="WP_310366285.1">
    <property type="nucleotide sequence ID" value="NZ_JAVDYB010000001.1"/>
</dbReference>
<keyword evidence="2" id="KW-1133">Transmembrane helix</keyword>
<dbReference type="Proteomes" id="UP001183643">
    <property type="component" value="Unassembled WGS sequence"/>
</dbReference>